<accession>A0ABP8KUU0</accession>
<dbReference type="PANTHER" id="PTHR36577">
    <property type="entry name" value="DUF521 DOMAIN PROTEIN (AFU_ORTHOLOGUE AFUA_6G00490)"/>
    <property type="match status" value="1"/>
</dbReference>
<dbReference type="RefSeq" id="WP_345214718.1">
    <property type="nucleotide sequence ID" value="NZ_BAABGN010000001.1"/>
</dbReference>
<dbReference type="Gene3D" id="3.50.30.10">
    <property type="entry name" value="Phosphohistidine domain"/>
    <property type="match status" value="1"/>
</dbReference>
<evidence type="ECO:0000313" key="4">
    <source>
        <dbReference type="Proteomes" id="UP001500622"/>
    </source>
</evidence>
<dbReference type="Proteomes" id="UP001500622">
    <property type="component" value="Unassembled WGS sequence"/>
</dbReference>
<feature type="domain" description="Phosphomevalonate dehydratase small subunit-like" evidence="2">
    <location>
        <begin position="35"/>
        <end position="114"/>
    </location>
</feature>
<dbReference type="EMBL" id="BAABGN010000001">
    <property type="protein sequence ID" value="GAA4416042.1"/>
    <property type="molecule type" value="Genomic_DNA"/>
</dbReference>
<dbReference type="PANTHER" id="PTHR36577:SF3">
    <property type="entry name" value="DUF521 DOMAIN PROTEIN (AFU_ORTHOLOGUE AFUA_6G00490)"/>
    <property type="match status" value="1"/>
</dbReference>
<evidence type="ECO:0000256" key="1">
    <source>
        <dbReference type="ARBA" id="ARBA00023239"/>
    </source>
</evidence>
<organism evidence="3 4">
    <name type="scientific">Georgenia halophila</name>
    <dbReference type="NCBI Taxonomy" id="620889"/>
    <lineage>
        <taxon>Bacteria</taxon>
        <taxon>Bacillati</taxon>
        <taxon>Actinomycetota</taxon>
        <taxon>Actinomycetes</taxon>
        <taxon>Micrococcales</taxon>
        <taxon>Bogoriellaceae</taxon>
        <taxon>Georgenia</taxon>
    </lineage>
</organism>
<keyword evidence="1" id="KW-0456">Lyase</keyword>
<evidence type="ECO:0000259" key="2">
    <source>
        <dbReference type="Pfam" id="PF01989"/>
    </source>
</evidence>
<evidence type="ECO:0000313" key="3">
    <source>
        <dbReference type="EMBL" id="GAA4416042.1"/>
    </source>
</evidence>
<dbReference type="Pfam" id="PF01989">
    <property type="entry name" value="AcnX_swivel_put"/>
    <property type="match status" value="1"/>
</dbReference>
<dbReference type="SUPFAM" id="SSF52016">
    <property type="entry name" value="LeuD/IlvD-like"/>
    <property type="match status" value="1"/>
</dbReference>
<proteinExistence type="predicted"/>
<keyword evidence="4" id="KW-1185">Reference proteome</keyword>
<protein>
    <recommendedName>
        <fullName evidence="2">Phosphomevalonate dehydratase small subunit-like domain-containing protein</fullName>
    </recommendedName>
</protein>
<comment type="caution">
    <text evidence="3">The sequence shown here is derived from an EMBL/GenBank/DDBJ whole genome shotgun (WGS) entry which is preliminary data.</text>
</comment>
<reference evidence="4" key="1">
    <citation type="journal article" date="2019" name="Int. J. Syst. Evol. Microbiol.">
        <title>The Global Catalogue of Microorganisms (GCM) 10K type strain sequencing project: providing services to taxonomists for standard genome sequencing and annotation.</title>
        <authorList>
            <consortium name="The Broad Institute Genomics Platform"/>
            <consortium name="The Broad Institute Genome Sequencing Center for Infectious Disease"/>
            <person name="Wu L."/>
            <person name="Ma J."/>
        </authorList>
    </citation>
    <scope>NUCLEOTIDE SEQUENCE [LARGE SCALE GENOMIC DNA]</scope>
    <source>
        <strain evidence="4">JCM 17810</strain>
    </source>
</reference>
<name>A0ABP8KUU0_9MICO</name>
<sequence>MSDVVEQRLPEKVLTAKTLVPGEVRGPALVCTAPISGWGGIDPKTGTITETTHPQRGESFAGRVLVIPGAKGSSGWSGQFHLARVIGTAPLAIVTRAVNSKLAVGLVVLEIPAVQVTDLDAFVGETGRLPVREVAIERGEVRVTYHQDGGGGTTPAGGRR</sequence>
<gene>
    <name evidence="3" type="ORF">GCM10023169_02950</name>
</gene>
<dbReference type="InterPro" id="IPR002840">
    <property type="entry name" value="PMDh-S-like_dom"/>
</dbReference>